<dbReference type="SUPFAM" id="SSF55298">
    <property type="entry name" value="YjgF-like"/>
    <property type="match status" value="1"/>
</dbReference>
<accession>A0AAD6GQ40</accession>
<dbReference type="NCBIfam" id="TIGR00004">
    <property type="entry name" value="Rid family detoxifying hydrolase"/>
    <property type="match status" value="1"/>
</dbReference>
<dbReference type="InterPro" id="IPR035959">
    <property type="entry name" value="RutC-like_sf"/>
</dbReference>
<feature type="non-terminal residue" evidence="2">
    <location>
        <position position="1"/>
    </location>
</feature>
<organism evidence="2 3">
    <name type="scientific">Penicillium hetheringtonii</name>
    <dbReference type="NCBI Taxonomy" id="911720"/>
    <lineage>
        <taxon>Eukaryota</taxon>
        <taxon>Fungi</taxon>
        <taxon>Dikarya</taxon>
        <taxon>Ascomycota</taxon>
        <taxon>Pezizomycotina</taxon>
        <taxon>Eurotiomycetes</taxon>
        <taxon>Eurotiomycetidae</taxon>
        <taxon>Eurotiales</taxon>
        <taxon>Aspergillaceae</taxon>
        <taxon>Penicillium</taxon>
    </lineage>
</organism>
<dbReference type="GO" id="GO:0019239">
    <property type="term" value="F:deaminase activity"/>
    <property type="evidence" value="ECO:0007669"/>
    <property type="project" value="TreeGrafter"/>
</dbReference>
<dbReference type="InterPro" id="IPR006175">
    <property type="entry name" value="YjgF/YER057c/UK114"/>
</dbReference>
<protein>
    <submittedName>
        <fullName evidence="2">Uncharacterized protein</fullName>
    </submittedName>
</protein>
<dbReference type="Gene3D" id="3.30.1330.40">
    <property type="entry name" value="RutC-like"/>
    <property type="match status" value="1"/>
</dbReference>
<dbReference type="GO" id="GO:0005829">
    <property type="term" value="C:cytosol"/>
    <property type="evidence" value="ECO:0007669"/>
    <property type="project" value="TreeGrafter"/>
</dbReference>
<dbReference type="InterPro" id="IPR006056">
    <property type="entry name" value="RidA"/>
</dbReference>
<name>A0AAD6GQ40_9EURO</name>
<dbReference type="PANTHER" id="PTHR11803">
    <property type="entry name" value="2-IMINOBUTANOATE/2-IMINOPROPANOATE DEAMINASE RIDA"/>
    <property type="match status" value="1"/>
</dbReference>
<dbReference type="Pfam" id="PF01042">
    <property type="entry name" value="Ribonuc_L-PSP"/>
    <property type="match status" value="1"/>
</dbReference>
<evidence type="ECO:0000313" key="3">
    <source>
        <dbReference type="Proteomes" id="UP001216150"/>
    </source>
</evidence>
<gene>
    <name evidence="2" type="ORF">N7450_010319</name>
</gene>
<sequence>CSSPGPLMSQAVVCNGMVYCSGSLGLDPKTGEFVEGTVADRAERALMNLDAVLRANGSTLDKAVKINIFLSSMDHYASVNEVYSRFFTQAPKPCRTCVAVSKLGLDAEVEIDVIAYLG</sequence>
<dbReference type="GO" id="GO:0005739">
    <property type="term" value="C:mitochondrion"/>
    <property type="evidence" value="ECO:0007669"/>
    <property type="project" value="TreeGrafter"/>
</dbReference>
<keyword evidence="3" id="KW-1185">Reference proteome</keyword>
<dbReference type="AlphaFoldDB" id="A0AAD6GQ40"/>
<dbReference type="CDD" id="cd00448">
    <property type="entry name" value="YjgF_YER057c_UK114_family"/>
    <property type="match status" value="1"/>
</dbReference>
<evidence type="ECO:0000256" key="1">
    <source>
        <dbReference type="ARBA" id="ARBA00010552"/>
    </source>
</evidence>
<comment type="similarity">
    <text evidence="1">Belongs to the RutC family.</text>
</comment>
<dbReference type="FunFam" id="3.30.1330.40:FF:000001">
    <property type="entry name" value="L-PSP family endoribonuclease"/>
    <property type="match status" value="1"/>
</dbReference>
<comment type="caution">
    <text evidence="2">The sequence shown here is derived from an EMBL/GenBank/DDBJ whole genome shotgun (WGS) entry which is preliminary data.</text>
</comment>
<dbReference type="Proteomes" id="UP001216150">
    <property type="component" value="Unassembled WGS sequence"/>
</dbReference>
<proteinExistence type="inferred from homology"/>
<reference evidence="2 3" key="1">
    <citation type="journal article" date="2023" name="IMA Fungus">
        <title>Comparative genomic study of the Penicillium genus elucidates a diverse pangenome and 15 lateral gene transfer events.</title>
        <authorList>
            <person name="Petersen C."/>
            <person name="Sorensen T."/>
            <person name="Nielsen M.R."/>
            <person name="Sondergaard T.E."/>
            <person name="Sorensen J.L."/>
            <person name="Fitzpatrick D.A."/>
            <person name="Frisvad J.C."/>
            <person name="Nielsen K.L."/>
        </authorList>
    </citation>
    <scope>NUCLEOTIDE SEQUENCE [LARGE SCALE GENOMIC DNA]</scope>
    <source>
        <strain evidence="2 3">IBT 29057</strain>
    </source>
</reference>
<evidence type="ECO:0000313" key="2">
    <source>
        <dbReference type="EMBL" id="KAJ5573335.1"/>
    </source>
</evidence>
<dbReference type="EMBL" id="JAQJAC010000009">
    <property type="protein sequence ID" value="KAJ5573335.1"/>
    <property type="molecule type" value="Genomic_DNA"/>
</dbReference>
<dbReference type="PANTHER" id="PTHR11803:SF42">
    <property type="entry name" value="MMF1"/>
    <property type="match status" value="1"/>
</dbReference>